<name>A0ABN7KFB8_9BURK</name>
<dbReference type="PANTHER" id="PTHR12843:SF5">
    <property type="entry name" value="EEF1A LYSINE METHYLTRANSFERASE 2"/>
    <property type="match status" value="1"/>
</dbReference>
<dbReference type="Pfam" id="PF13649">
    <property type="entry name" value="Methyltransf_25"/>
    <property type="match status" value="1"/>
</dbReference>
<evidence type="ECO:0000313" key="2">
    <source>
        <dbReference type="EMBL" id="CAE6690201.1"/>
    </source>
</evidence>
<dbReference type="CDD" id="cd02440">
    <property type="entry name" value="AdoMet_MTases"/>
    <property type="match status" value="1"/>
</dbReference>
<sequence length="208" mass="23357">MKSEAHWETVYQTKQPTEVSWYRPHLELSLQLIEEAAPNRDARVIDVGGGESTLVDDLLAHGYQKPSVLDISSTALSVARERLGSKSADVDWLCRDVTTFPFVQHEYDVWHDRAVFHFLTDANERARYVRQVANAVRPGGHVIVATFGPDGPTRCSGLEVVRYDPDALHDEFGARFELVKHLTEIHQTPAGSIQQFTYCYCVSSSGPE</sequence>
<dbReference type="EMBL" id="CAJNBK010000001">
    <property type="protein sequence ID" value="CAE6690201.1"/>
    <property type="molecule type" value="Genomic_DNA"/>
</dbReference>
<feature type="domain" description="Methyltransferase" evidence="1">
    <location>
        <begin position="44"/>
        <end position="140"/>
    </location>
</feature>
<dbReference type="InterPro" id="IPR029063">
    <property type="entry name" value="SAM-dependent_MTases_sf"/>
</dbReference>
<evidence type="ECO:0000259" key="1">
    <source>
        <dbReference type="Pfam" id="PF13649"/>
    </source>
</evidence>
<dbReference type="RefSeq" id="WP_211608722.1">
    <property type="nucleotide sequence ID" value="NZ_CAJNBK010000001.1"/>
</dbReference>
<reference evidence="2 3" key="1">
    <citation type="submission" date="2021-02" db="EMBL/GenBank/DDBJ databases">
        <authorList>
            <person name="Vanwijnsberghe S."/>
        </authorList>
    </citation>
    <scope>NUCLEOTIDE SEQUENCE [LARGE SCALE GENOMIC DNA]</scope>
    <source>
        <strain evidence="2 3">LMG 31837</strain>
    </source>
</reference>
<proteinExistence type="predicted"/>
<dbReference type="InterPro" id="IPR041698">
    <property type="entry name" value="Methyltransf_25"/>
</dbReference>
<dbReference type="Proteomes" id="UP000672526">
    <property type="component" value="Unassembled WGS sequence"/>
</dbReference>
<keyword evidence="3" id="KW-1185">Reference proteome</keyword>
<gene>
    <name evidence="2" type="ORF">R69888_00195</name>
</gene>
<dbReference type="PANTHER" id="PTHR12843">
    <property type="entry name" value="PROTEIN-LYSINE N-METHYLTRANSFERASE METTL10"/>
    <property type="match status" value="1"/>
</dbReference>
<organism evidence="2 3">
    <name type="scientific">Paraburkholderia haematera</name>
    <dbReference type="NCBI Taxonomy" id="2793077"/>
    <lineage>
        <taxon>Bacteria</taxon>
        <taxon>Pseudomonadati</taxon>
        <taxon>Pseudomonadota</taxon>
        <taxon>Betaproteobacteria</taxon>
        <taxon>Burkholderiales</taxon>
        <taxon>Burkholderiaceae</taxon>
        <taxon>Paraburkholderia</taxon>
    </lineage>
</organism>
<dbReference type="Gene3D" id="3.40.50.150">
    <property type="entry name" value="Vaccinia Virus protein VP39"/>
    <property type="match status" value="1"/>
</dbReference>
<comment type="caution">
    <text evidence="2">The sequence shown here is derived from an EMBL/GenBank/DDBJ whole genome shotgun (WGS) entry which is preliminary data.</text>
</comment>
<dbReference type="SUPFAM" id="SSF53335">
    <property type="entry name" value="S-adenosyl-L-methionine-dependent methyltransferases"/>
    <property type="match status" value="1"/>
</dbReference>
<evidence type="ECO:0000313" key="3">
    <source>
        <dbReference type="Proteomes" id="UP000672526"/>
    </source>
</evidence>
<protein>
    <recommendedName>
        <fullName evidence="1">Methyltransferase domain-containing protein</fullName>
    </recommendedName>
</protein>
<accession>A0ABN7KFB8</accession>